<dbReference type="Gene3D" id="2.60.40.1080">
    <property type="match status" value="1"/>
</dbReference>
<evidence type="ECO:0008006" key="4">
    <source>
        <dbReference type="Google" id="ProtNLM"/>
    </source>
</evidence>
<evidence type="ECO:0000256" key="1">
    <source>
        <dbReference type="SAM" id="MobiDB-lite"/>
    </source>
</evidence>
<proteinExistence type="predicted"/>
<name>A0ABQ4NDX0_9BACL</name>
<keyword evidence="3" id="KW-1185">Reference proteome</keyword>
<accession>A0ABQ4NDX0</accession>
<reference evidence="2 3" key="1">
    <citation type="submission" date="2021-04" db="EMBL/GenBank/DDBJ databases">
        <title>Draft genome sequence of Paenibacillus cisolokensis, LC2-13A.</title>
        <authorList>
            <person name="Uke A."/>
            <person name="Chhe C."/>
            <person name="Baramee S."/>
            <person name="Kosugi A."/>
        </authorList>
    </citation>
    <scope>NUCLEOTIDE SEQUENCE [LARGE SCALE GENOMIC DNA]</scope>
    <source>
        <strain evidence="2 3">LC2-13A</strain>
    </source>
</reference>
<organism evidence="2 3">
    <name type="scientific">Paenibacillus cisolokensis</name>
    <dbReference type="NCBI Taxonomy" id="1658519"/>
    <lineage>
        <taxon>Bacteria</taxon>
        <taxon>Bacillati</taxon>
        <taxon>Bacillota</taxon>
        <taxon>Bacilli</taxon>
        <taxon>Bacillales</taxon>
        <taxon>Paenibacillaceae</taxon>
        <taxon>Paenibacillus</taxon>
    </lineage>
</organism>
<dbReference type="SUPFAM" id="SSF49373">
    <property type="entry name" value="Invasin/intimin cell-adhesion fragments"/>
    <property type="match status" value="1"/>
</dbReference>
<dbReference type="EMBL" id="BOVJ01000177">
    <property type="protein sequence ID" value="GIQ66381.1"/>
    <property type="molecule type" value="Genomic_DNA"/>
</dbReference>
<dbReference type="Proteomes" id="UP000680304">
    <property type="component" value="Unassembled WGS sequence"/>
</dbReference>
<dbReference type="InterPro" id="IPR008964">
    <property type="entry name" value="Invasin/intimin_cell_adhesion"/>
</dbReference>
<evidence type="ECO:0000313" key="2">
    <source>
        <dbReference type="EMBL" id="GIQ66381.1"/>
    </source>
</evidence>
<evidence type="ECO:0000313" key="3">
    <source>
        <dbReference type="Proteomes" id="UP000680304"/>
    </source>
</evidence>
<protein>
    <recommendedName>
        <fullName evidence="4">BIG2 domain-containing protein</fullName>
    </recommendedName>
</protein>
<comment type="caution">
    <text evidence="2">The sequence shown here is derived from an EMBL/GenBank/DDBJ whole genome shotgun (WGS) entry which is preliminary data.</text>
</comment>
<gene>
    <name evidence="2" type="ORF">PACILC2_49490</name>
</gene>
<sequence>MGAGCKNRAEPERQGGYAVVPGPVFESSDPSILEVKPDGTLKAISPGKATIRAIAGGIEAESVVIEVSGQTFHELKGGRSKLAPGQTAPITLRSFFDNGYQIPWSDASYSWTVQGDAIALSDKLGGGGTVIGNEKIMTGVRKGKAKVSVTIVHNGKSETFERTVTVSKD</sequence>
<feature type="region of interest" description="Disordered" evidence="1">
    <location>
        <begin position="1"/>
        <end position="22"/>
    </location>
</feature>